<dbReference type="AlphaFoldDB" id="A0AAW1DX30"/>
<accession>A0AAW1DX30</accession>
<dbReference type="Proteomes" id="UP001488805">
    <property type="component" value="Unassembled WGS sequence"/>
</dbReference>
<dbReference type="EMBL" id="JBCEZU010000586">
    <property type="protein sequence ID" value="KAK9514856.1"/>
    <property type="molecule type" value="Genomic_DNA"/>
</dbReference>
<comment type="caution">
    <text evidence="1">The sequence shown here is derived from an EMBL/GenBank/DDBJ whole genome shotgun (WGS) entry which is preliminary data.</text>
</comment>
<reference evidence="1 2" key="1">
    <citation type="journal article" date="2024" name="Genome Biol. Evol.">
        <title>Chromosome-level genome assembly of the viviparous eelpout Zoarces viviparus.</title>
        <authorList>
            <person name="Fuhrmann N."/>
            <person name="Brasseur M.V."/>
            <person name="Bakowski C.E."/>
            <person name="Podsiadlowski L."/>
            <person name="Prost S."/>
            <person name="Krehenwinkel H."/>
            <person name="Mayer C."/>
        </authorList>
    </citation>
    <scope>NUCLEOTIDE SEQUENCE [LARGE SCALE GENOMIC DNA]</scope>
    <source>
        <strain evidence="1">NO-MEL_2022_Ind0_liver</strain>
    </source>
</reference>
<name>A0AAW1DX30_ZOAVI</name>
<protein>
    <submittedName>
        <fullName evidence="1">Uncharacterized protein</fullName>
    </submittedName>
</protein>
<sequence>MYRSLILEDALFIALRGRYSTRQADEEAERSDGEPVSIQTGEADTAIFEQHPVTMEMGKRLHGLSIGHR</sequence>
<gene>
    <name evidence="1" type="ORF">VZT92_025542</name>
</gene>
<evidence type="ECO:0000313" key="1">
    <source>
        <dbReference type="EMBL" id="KAK9514856.1"/>
    </source>
</evidence>
<proteinExistence type="predicted"/>
<organism evidence="1 2">
    <name type="scientific">Zoarces viviparus</name>
    <name type="common">Viviparous eelpout</name>
    <name type="synonym">Blennius viviparus</name>
    <dbReference type="NCBI Taxonomy" id="48416"/>
    <lineage>
        <taxon>Eukaryota</taxon>
        <taxon>Metazoa</taxon>
        <taxon>Chordata</taxon>
        <taxon>Craniata</taxon>
        <taxon>Vertebrata</taxon>
        <taxon>Euteleostomi</taxon>
        <taxon>Actinopterygii</taxon>
        <taxon>Neopterygii</taxon>
        <taxon>Teleostei</taxon>
        <taxon>Neoteleostei</taxon>
        <taxon>Acanthomorphata</taxon>
        <taxon>Eupercaria</taxon>
        <taxon>Perciformes</taxon>
        <taxon>Cottioidei</taxon>
        <taxon>Zoarcales</taxon>
        <taxon>Zoarcidae</taxon>
        <taxon>Zoarcinae</taxon>
        <taxon>Zoarces</taxon>
    </lineage>
</organism>
<keyword evidence="2" id="KW-1185">Reference proteome</keyword>
<evidence type="ECO:0000313" key="2">
    <source>
        <dbReference type="Proteomes" id="UP001488805"/>
    </source>
</evidence>